<dbReference type="GO" id="GO:0045271">
    <property type="term" value="C:respiratory chain complex I"/>
    <property type="evidence" value="ECO:0007669"/>
    <property type="project" value="InterPro"/>
</dbReference>
<feature type="compositionally biased region" description="Basic and acidic residues" evidence="2">
    <location>
        <begin position="134"/>
        <end position="147"/>
    </location>
</feature>
<keyword evidence="4" id="KW-1185">Reference proteome</keyword>
<proteinExistence type="inferred from homology"/>
<dbReference type="PANTHER" id="PTHR32470">
    <property type="entry name" value="ADH DEHYDROGENASE [UBIQUINONE] 1 ALPHA SUBCOMPLEX ASSEMBLY FACTOR 2"/>
    <property type="match status" value="1"/>
</dbReference>
<accession>A0A212FEZ7</accession>
<comment type="similarity">
    <text evidence="1">Belongs to the complex I NDUFA12 subunit family.</text>
</comment>
<dbReference type="InterPro" id="IPR007763">
    <property type="entry name" value="NDUFA12"/>
</dbReference>
<dbReference type="GO" id="GO:0032981">
    <property type="term" value="P:mitochondrial respiratory chain complex I assembly"/>
    <property type="evidence" value="ECO:0007669"/>
    <property type="project" value="TreeGrafter"/>
</dbReference>
<feature type="region of interest" description="Disordered" evidence="2">
    <location>
        <begin position="116"/>
        <end position="147"/>
    </location>
</feature>
<protein>
    <submittedName>
        <fullName evidence="3">Uncharacterized protein</fullName>
    </submittedName>
</protein>
<gene>
    <name evidence="3" type="ORF">KGM_215666</name>
</gene>
<name>A0A212FEZ7_DANPL</name>
<dbReference type="Proteomes" id="UP000007151">
    <property type="component" value="Unassembled WGS sequence"/>
</dbReference>
<comment type="caution">
    <text evidence="3">The sequence shown here is derived from an EMBL/GenBank/DDBJ whole genome shotgun (WGS) entry which is preliminary data.</text>
</comment>
<dbReference type="KEGG" id="dpl:KGM_215666"/>
<dbReference type="eggNOG" id="KOG3603">
    <property type="taxonomic scope" value="Eukaryota"/>
</dbReference>
<organism evidence="3 4">
    <name type="scientific">Danaus plexippus plexippus</name>
    <dbReference type="NCBI Taxonomy" id="278856"/>
    <lineage>
        <taxon>Eukaryota</taxon>
        <taxon>Metazoa</taxon>
        <taxon>Ecdysozoa</taxon>
        <taxon>Arthropoda</taxon>
        <taxon>Hexapoda</taxon>
        <taxon>Insecta</taxon>
        <taxon>Pterygota</taxon>
        <taxon>Neoptera</taxon>
        <taxon>Endopterygota</taxon>
        <taxon>Lepidoptera</taxon>
        <taxon>Glossata</taxon>
        <taxon>Ditrysia</taxon>
        <taxon>Papilionoidea</taxon>
        <taxon>Nymphalidae</taxon>
        <taxon>Danainae</taxon>
        <taxon>Danaini</taxon>
        <taxon>Danaina</taxon>
        <taxon>Danaus</taxon>
        <taxon>Danaus</taxon>
    </lineage>
</organism>
<dbReference type="AlphaFoldDB" id="A0A212FEZ7"/>
<dbReference type="STRING" id="278856.A0A212FEZ7"/>
<reference evidence="3 4" key="1">
    <citation type="journal article" date="2011" name="Cell">
        <title>The monarch butterfly genome yields insights into long-distance migration.</title>
        <authorList>
            <person name="Zhan S."/>
            <person name="Merlin C."/>
            <person name="Boore J.L."/>
            <person name="Reppert S.M."/>
        </authorList>
    </citation>
    <scope>NUCLEOTIDE SEQUENCE [LARGE SCALE GENOMIC DNA]</scope>
    <source>
        <strain evidence="3">F-2</strain>
    </source>
</reference>
<dbReference type="EMBL" id="AGBW02008872">
    <property type="protein sequence ID" value="OWR52319.1"/>
    <property type="molecule type" value="Genomic_DNA"/>
</dbReference>
<dbReference type="OrthoDB" id="10255576at2759"/>
<sequence length="147" mass="17057">MSNGEYRSVVRILLRNFINSFKPRQLRGNPMGEDYIGNKYYEIPADPSSGKRKPSRWYDPPKNLDFQDPIPAEWEAWLRLRRTEPPTEEEIAKNLAIAEMKKVNAAKLEAERLLEQGSLPSQVERGPQPFPKYPEFHGGDPENKYKV</sequence>
<dbReference type="PANTHER" id="PTHR32470:SF2">
    <property type="entry name" value="NADH DEHYDROGENASE [UBIQUINONE] 1 ALPHA SUBCOMPLEX ASSEMBLY FACTOR 2"/>
    <property type="match status" value="1"/>
</dbReference>
<evidence type="ECO:0000313" key="3">
    <source>
        <dbReference type="EMBL" id="OWR52319.1"/>
    </source>
</evidence>
<dbReference type="Pfam" id="PF05071">
    <property type="entry name" value="NDUFA12"/>
    <property type="match status" value="1"/>
</dbReference>
<dbReference type="GO" id="GO:0005739">
    <property type="term" value="C:mitochondrion"/>
    <property type="evidence" value="ECO:0007669"/>
    <property type="project" value="TreeGrafter"/>
</dbReference>
<dbReference type="FunCoup" id="A0A212FEZ7">
    <property type="interactions" value="1198"/>
</dbReference>
<evidence type="ECO:0000256" key="2">
    <source>
        <dbReference type="SAM" id="MobiDB-lite"/>
    </source>
</evidence>
<evidence type="ECO:0000313" key="4">
    <source>
        <dbReference type="Proteomes" id="UP000007151"/>
    </source>
</evidence>
<feature type="region of interest" description="Disordered" evidence="2">
    <location>
        <begin position="43"/>
        <end position="64"/>
    </location>
</feature>
<dbReference type="InterPro" id="IPR052618">
    <property type="entry name" value="ComplexI_NDUFA12"/>
</dbReference>
<evidence type="ECO:0000256" key="1">
    <source>
        <dbReference type="ARBA" id="ARBA00007355"/>
    </source>
</evidence>